<keyword evidence="3 6" id="KW-0081">Bacteriolytic enzyme</keyword>
<gene>
    <name evidence="7" type="ORF">ACFQ24_05105</name>
</gene>
<organism evidence="7 8">
    <name type="scientific">Sphingobium olei</name>
    <dbReference type="NCBI Taxonomy" id="420955"/>
    <lineage>
        <taxon>Bacteria</taxon>
        <taxon>Pseudomonadati</taxon>
        <taxon>Pseudomonadota</taxon>
        <taxon>Alphaproteobacteria</taxon>
        <taxon>Sphingomonadales</taxon>
        <taxon>Sphingomonadaceae</taxon>
        <taxon>Sphingobium</taxon>
    </lineage>
</organism>
<dbReference type="InterPro" id="IPR034690">
    <property type="entry name" value="Endolysin_T4_type"/>
</dbReference>
<dbReference type="EMBL" id="JBHTLS010000086">
    <property type="protein sequence ID" value="MFD1104261.1"/>
    <property type="molecule type" value="Genomic_DNA"/>
</dbReference>
<dbReference type="InterPro" id="IPR051018">
    <property type="entry name" value="Bacteriophage_GH24"/>
</dbReference>
<keyword evidence="5 6" id="KW-0326">Glycosidase</keyword>
<dbReference type="Proteomes" id="UP001597203">
    <property type="component" value="Unassembled WGS sequence"/>
</dbReference>
<evidence type="ECO:0000256" key="3">
    <source>
        <dbReference type="ARBA" id="ARBA00022638"/>
    </source>
</evidence>
<dbReference type="Pfam" id="PF00959">
    <property type="entry name" value="Phage_lysozyme"/>
    <property type="match status" value="1"/>
</dbReference>
<evidence type="ECO:0000313" key="8">
    <source>
        <dbReference type="Proteomes" id="UP001597203"/>
    </source>
</evidence>
<keyword evidence="4 6" id="KW-0378">Hydrolase</keyword>
<evidence type="ECO:0000256" key="2">
    <source>
        <dbReference type="ARBA" id="ARBA00022529"/>
    </source>
</evidence>
<evidence type="ECO:0000256" key="5">
    <source>
        <dbReference type="ARBA" id="ARBA00023295"/>
    </source>
</evidence>
<proteinExistence type="inferred from homology"/>
<dbReference type="InterPro" id="IPR023347">
    <property type="entry name" value="Lysozyme_dom_sf"/>
</dbReference>
<keyword evidence="8" id="KW-1185">Reference proteome</keyword>
<dbReference type="EC" id="3.2.1.17" evidence="6"/>
<evidence type="ECO:0000256" key="1">
    <source>
        <dbReference type="ARBA" id="ARBA00000632"/>
    </source>
</evidence>
<dbReference type="RefSeq" id="WP_380909466.1">
    <property type="nucleotide sequence ID" value="NZ_JBHTLS010000086.1"/>
</dbReference>
<dbReference type="InterPro" id="IPR023346">
    <property type="entry name" value="Lysozyme-like_dom_sf"/>
</dbReference>
<dbReference type="HAMAP" id="MF_04110">
    <property type="entry name" value="ENDOLYSIN_T4"/>
    <property type="match status" value="1"/>
</dbReference>
<dbReference type="PANTHER" id="PTHR38107">
    <property type="match status" value="1"/>
</dbReference>
<comment type="similarity">
    <text evidence="6">Belongs to the glycosyl hydrolase 24 family.</text>
</comment>
<evidence type="ECO:0000256" key="4">
    <source>
        <dbReference type="ARBA" id="ARBA00022801"/>
    </source>
</evidence>
<name>A0ABW3NV97_9SPHN</name>
<comment type="caution">
    <text evidence="7">The sequence shown here is derived from an EMBL/GenBank/DDBJ whole genome shotgun (WGS) entry which is preliminary data.</text>
</comment>
<dbReference type="CDD" id="cd16900">
    <property type="entry name" value="endolysin_R21-like"/>
    <property type="match status" value="1"/>
</dbReference>
<keyword evidence="2 6" id="KW-0929">Antimicrobial</keyword>
<accession>A0ABW3NV97</accession>
<protein>
    <recommendedName>
        <fullName evidence="6">Lysozyme</fullName>
        <ecNumber evidence="6">3.2.1.17</ecNumber>
    </recommendedName>
</protein>
<evidence type="ECO:0000256" key="6">
    <source>
        <dbReference type="RuleBase" id="RU003788"/>
    </source>
</evidence>
<evidence type="ECO:0000313" key="7">
    <source>
        <dbReference type="EMBL" id="MFD1104261.1"/>
    </source>
</evidence>
<dbReference type="Gene3D" id="1.10.530.40">
    <property type="match status" value="1"/>
</dbReference>
<dbReference type="PANTHER" id="PTHR38107:SF3">
    <property type="entry name" value="LYSOZYME RRRD-RELATED"/>
    <property type="match status" value="1"/>
</dbReference>
<dbReference type="SUPFAM" id="SSF53955">
    <property type="entry name" value="Lysozyme-like"/>
    <property type="match status" value="1"/>
</dbReference>
<comment type="catalytic activity">
    <reaction evidence="1 6">
        <text>Hydrolysis of (1-&gt;4)-beta-linkages between N-acetylmuramic acid and N-acetyl-D-glucosamine residues in a peptidoglycan and between N-acetyl-D-glucosamine residues in chitodextrins.</text>
        <dbReference type="EC" id="3.2.1.17"/>
    </reaction>
</comment>
<sequence>MADATKKKVAVGAGAGFAAALALAVPLIGNWEGKRNDPYLDIVGVPTVCYGETRVKMRRYTDAECLAMLQKGVREFAEPVARCTPAIADRPYQLAAATSLAYNIGIKAYCQSTADRRFDSRDFAGGCAAIKFWNKAGGRFVQGLANRRAEEYRLCMVGL</sequence>
<dbReference type="InterPro" id="IPR002196">
    <property type="entry name" value="Glyco_hydro_24"/>
</dbReference>
<reference evidence="8" key="1">
    <citation type="journal article" date="2019" name="Int. J. Syst. Evol. Microbiol.">
        <title>The Global Catalogue of Microorganisms (GCM) 10K type strain sequencing project: providing services to taxonomists for standard genome sequencing and annotation.</title>
        <authorList>
            <consortium name="The Broad Institute Genomics Platform"/>
            <consortium name="The Broad Institute Genome Sequencing Center for Infectious Disease"/>
            <person name="Wu L."/>
            <person name="Ma J."/>
        </authorList>
    </citation>
    <scope>NUCLEOTIDE SEQUENCE [LARGE SCALE GENOMIC DNA]</scope>
    <source>
        <strain evidence="8">CCUG 54329</strain>
    </source>
</reference>